<keyword evidence="1" id="KW-0808">Transferase</keyword>
<dbReference type="PROSITE" id="PS50011">
    <property type="entry name" value="PROTEIN_KINASE_DOM"/>
    <property type="match status" value="1"/>
</dbReference>
<dbReference type="Gene3D" id="1.10.510.10">
    <property type="entry name" value="Transferase(Phosphotransferase) domain 1"/>
    <property type="match status" value="1"/>
</dbReference>
<proteinExistence type="inferred from homology"/>
<gene>
    <name evidence="9" type="ORF">PG999_011999</name>
</gene>
<evidence type="ECO:0000259" key="8">
    <source>
        <dbReference type="PROSITE" id="PS50011"/>
    </source>
</evidence>
<keyword evidence="3 9" id="KW-0418">Kinase</keyword>
<keyword evidence="4 6" id="KW-0067">ATP-binding</keyword>
<accession>A0AAW0QEP5</accession>
<keyword evidence="2 6" id="KW-0547">Nucleotide-binding</keyword>
<feature type="compositionally biased region" description="Polar residues" evidence="7">
    <location>
        <begin position="336"/>
        <end position="346"/>
    </location>
</feature>
<feature type="region of interest" description="Disordered" evidence="7">
    <location>
        <begin position="1"/>
        <end position="40"/>
    </location>
</feature>
<dbReference type="PROSITE" id="PS00108">
    <property type="entry name" value="PROTEIN_KINASE_ST"/>
    <property type="match status" value="1"/>
</dbReference>
<dbReference type="InterPro" id="IPR017441">
    <property type="entry name" value="Protein_kinase_ATP_BS"/>
</dbReference>
<evidence type="ECO:0000256" key="7">
    <source>
        <dbReference type="SAM" id="MobiDB-lite"/>
    </source>
</evidence>
<dbReference type="InterPro" id="IPR000719">
    <property type="entry name" value="Prot_kinase_dom"/>
</dbReference>
<protein>
    <submittedName>
        <fullName evidence="9">Eukaryotic translation initiation factor 2-alpha kinase</fullName>
    </submittedName>
</protein>
<dbReference type="Gene3D" id="3.30.200.20">
    <property type="entry name" value="Phosphorylase Kinase, domain 1"/>
    <property type="match status" value="1"/>
</dbReference>
<keyword evidence="9" id="KW-0648">Protein biosynthesis</keyword>
<feature type="compositionally biased region" description="Polar residues" evidence="7">
    <location>
        <begin position="278"/>
        <end position="289"/>
    </location>
</feature>
<dbReference type="EMBL" id="JAQQWP010000009">
    <property type="protein sequence ID" value="KAK8101625.1"/>
    <property type="molecule type" value="Genomic_DNA"/>
</dbReference>
<feature type="compositionally biased region" description="Polar residues" evidence="7">
    <location>
        <begin position="379"/>
        <end position="388"/>
    </location>
</feature>
<dbReference type="InterPro" id="IPR011009">
    <property type="entry name" value="Kinase-like_dom_sf"/>
</dbReference>
<feature type="binding site" evidence="6">
    <location>
        <position position="223"/>
    </location>
    <ligand>
        <name>ATP</name>
        <dbReference type="ChEBI" id="CHEBI:30616"/>
    </ligand>
</feature>
<evidence type="ECO:0000313" key="10">
    <source>
        <dbReference type="Proteomes" id="UP001392437"/>
    </source>
</evidence>
<sequence>MDSDGGSMSRRVKDTSVSSTSTDEEEVLSVSSGATENNFSEGQGIAAGITRGEHRDLIIASLLEDHFRTLAAELYNSTAPAGSPNYSRHSPEIQPLARRLYDEATQRLSSNKLLPSPAASDTSRDTRAQYIAGLDSLTSLAGAPNTPAGLVSQFRDLTIQPFQGRAILPFPTNSLQLSQPQPHPRKSHYSSSFQEVSLLGKGGFGKVYRCYSPLDQSTYAVKKIALSDRLWKTFCDGNHEKLSHILKEAQALAKLDHPNVVRYHQAWFDEPEQFPVTADSQSSQGQIRSINDRPDGPLLLDYRPGLDSLGEDEADGDTDADQSASYGVVFGEDTPSLGSGQVQQYNAGPEWSDNSTEELTETKSATNDSDIFTDDRSRSMNNGSSARQTSDANVHTLCIQMSLYPMSLAQYISRSPSRNGSPRHCFHLVPSLRILLAILAGIRYIHSKGMVHRDIKPGNIFLSALETECIGGYCDITCCSCPTQEQSCGRWLNPRIGDFGLVTQLAHGEIPPLSKEIYRDSTDHEPLGISKDVGTALYRPPKWDNIRNSGVHLDIFALGVVLVEMLCPFGTVMERADTLNSLQKGDGSYLSSIENRLVAEGHGADTQTIALDLVGGMVQLDPTKRLSAVEIADLAHQVLSSCDGKTG</sequence>
<feature type="domain" description="Protein kinase" evidence="8">
    <location>
        <begin position="193"/>
        <end position="639"/>
    </location>
</feature>
<evidence type="ECO:0000256" key="6">
    <source>
        <dbReference type="PROSITE-ProRule" id="PRU10141"/>
    </source>
</evidence>
<keyword evidence="9" id="KW-0396">Initiation factor</keyword>
<dbReference type="PROSITE" id="PS00107">
    <property type="entry name" value="PROTEIN_KINASE_ATP"/>
    <property type="match status" value="1"/>
</dbReference>
<dbReference type="SMART" id="SM00220">
    <property type="entry name" value="S_TKc"/>
    <property type="match status" value="1"/>
</dbReference>
<reference evidence="9 10" key="1">
    <citation type="submission" date="2023-01" db="EMBL/GenBank/DDBJ databases">
        <title>Analysis of 21 Apiospora genomes using comparative genomics revels a genus with tremendous synthesis potential of carbohydrate active enzymes and secondary metabolites.</title>
        <authorList>
            <person name="Sorensen T."/>
        </authorList>
    </citation>
    <scope>NUCLEOTIDE SEQUENCE [LARGE SCALE GENOMIC DNA]</scope>
    <source>
        <strain evidence="9 10">CBS 117206</strain>
    </source>
</reference>
<evidence type="ECO:0000256" key="4">
    <source>
        <dbReference type="ARBA" id="ARBA00022840"/>
    </source>
</evidence>
<dbReference type="GO" id="GO:0005634">
    <property type="term" value="C:nucleus"/>
    <property type="evidence" value="ECO:0007669"/>
    <property type="project" value="TreeGrafter"/>
</dbReference>
<dbReference type="InterPro" id="IPR008271">
    <property type="entry name" value="Ser/Thr_kinase_AS"/>
</dbReference>
<dbReference type="PANTHER" id="PTHR11042">
    <property type="entry name" value="EUKARYOTIC TRANSLATION INITIATION FACTOR 2-ALPHA KINASE EIF2-ALPHA KINASE -RELATED"/>
    <property type="match status" value="1"/>
</dbReference>
<feature type="region of interest" description="Disordered" evidence="7">
    <location>
        <begin position="275"/>
        <end position="388"/>
    </location>
</feature>
<name>A0AAW0QEP5_9PEZI</name>
<evidence type="ECO:0000256" key="1">
    <source>
        <dbReference type="ARBA" id="ARBA00022679"/>
    </source>
</evidence>
<comment type="caution">
    <text evidence="9">The sequence shown here is derived from an EMBL/GenBank/DDBJ whole genome shotgun (WGS) entry which is preliminary data.</text>
</comment>
<evidence type="ECO:0000256" key="5">
    <source>
        <dbReference type="ARBA" id="ARBA00037982"/>
    </source>
</evidence>
<dbReference type="Proteomes" id="UP001392437">
    <property type="component" value="Unassembled WGS sequence"/>
</dbReference>
<dbReference type="GO" id="GO:0004672">
    <property type="term" value="F:protein kinase activity"/>
    <property type="evidence" value="ECO:0007669"/>
    <property type="project" value="InterPro"/>
</dbReference>
<evidence type="ECO:0000313" key="9">
    <source>
        <dbReference type="EMBL" id="KAK8101625.1"/>
    </source>
</evidence>
<dbReference type="GO" id="GO:0005524">
    <property type="term" value="F:ATP binding"/>
    <property type="evidence" value="ECO:0007669"/>
    <property type="project" value="UniProtKB-UniRule"/>
</dbReference>
<evidence type="ECO:0000256" key="2">
    <source>
        <dbReference type="ARBA" id="ARBA00022741"/>
    </source>
</evidence>
<keyword evidence="10" id="KW-1185">Reference proteome</keyword>
<dbReference type="Pfam" id="PF00069">
    <property type="entry name" value="Pkinase"/>
    <property type="match status" value="2"/>
</dbReference>
<comment type="similarity">
    <text evidence="5">Belongs to the protein kinase superfamily. Ser/Thr protein kinase family. GCN2 subfamily.</text>
</comment>
<dbReference type="InterPro" id="IPR050339">
    <property type="entry name" value="CC_SR_Kinase"/>
</dbReference>
<dbReference type="AlphaFoldDB" id="A0AAW0QEP5"/>
<organism evidence="9 10">
    <name type="scientific">Apiospora kogelbergensis</name>
    <dbReference type="NCBI Taxonomy" id="1337665"/>
    <lineage>
        <taxon>Eukaryota</taxon>
        <taxon>Fungi</taxon>
        <taxon>Dikarya</taxon>
        <taxon>Ascomycota</taxon>
        <taxon>Pezizomycotina</taxon>
        <taxon>Sordariomycetes</taxon>
        <taxon>Xylariomycetidae</taxon>
        <taxon>Amphisphaeriales</taxon>
        <taxon>Apiosporaceae</taxon>
        <taxon>Apiospora</taxon>
    </lineage>
</organism>
<dbReference type="SUPFAM" id="SSF56112">
    <property type="entry name" value="Protein kinase-like (PK-like)"/>
    <property type="match status" value="1"/>
</dbReference>
<feature type="compositionally biased region" description="Acidic residues" evidence="7">
    <location>
        <begin position="309"/>
        <end position="320"/>
    </location>
</feature>
<dbReference type="GO" id="GO:0005737">
    <property type="term" value="C:cytoplasm"/>
    <property type="evidence" value="ECO:0007669"/>
    <property type="project" value="TreeGrafter"/>
</dbReference>
<evidence type="ECO:0000256" key="3">
    <source>
        <dbReference type="ARBA" id="ARBA00022777"/>
    </source>
</evidence>
<dbReference type="GO" id="GO:0003743">
    <property type="term" value="F:translation initiation factor activity"/>
    <property type="evidence" value="ECO:0007669"/>
    <property type="project" value="UniProtKB-KW"/>
</dbReference>